<dbReference type="GO" id="GO:0005886">
    <property type="term" value="C:plasma membrane"/>
    <property type="evidence" value="ECO:0007669"/>
    <property type="project" value="UniProtKB-SubCell"/>
</dbReference>
<protein>
    <recommendedName>
        <fullName evidence="2">Biotin transporter</fullName>
    </recommendedName>
</protein>
<feature type="transmembrane region" description="Helical" evidence="3">
    <location>
        <begin position="86"/>
        <end position="102"/>
    </location>
</feature>
<dbReference type="KEGG" id="nth:Nther_0283"/>
<comment type="subcellular location">
    <subcellularLocation>
        <location evidence="2">Cell membrane</location>
        <topology evidence="2">Multi-pass membrane protein</topology>
    </subcellularLocation>
</comment>
<dbReference type="AlphaFoldDB" id="B2A4V9"/>
<dbReference type="PIRSF" id="PIRSF016661">
    <property type="entry name" value="BioY"/>
    <property type="match status" value="1"/>
</dbReference>
<dbReference type="Proteomes" id="UP000001683">
    <property type="component" value="Chromosome"/>
</dbReference>
<dbReference type="Pfam" id="PF02632">
    <property type="entry name" value="BioY"/>
    <property type="match status" value="1"/>
</dbReference>
<evidence type="ECO:0000256" key="3">
    <source>
        <dbReference type="SAM" id="Phobius"/>
    </source>
</evidence>
<feature type="transmembrane region" description="Helical" evidence="3">
    <location>
        <begin position="111"/>
        <end position="131"/>
    </location>
</feature>
<dbReference type="InParanoid" id="B2A4V9"/>
<keyword evidence="3" id="KW-0812">Transmembrane</keyword>
<dbReference type="PANTHER" id="PTHR34295:SF1">
    <property type="entry name" value="BIOTIN TRANSPORTER BIOY"/>
    <property type="match status" value="1"/>
</dbReference>
<keyword evidence="2" id="KW-1003">Cell membrane</keyword>
<dbReference type="OrthoDB" id="9803495at2"/>
<feature type="transmembrane region" description="Helical" evidence="3">
    <location>
        <begin position="137"/>
        <end position="158"/>
    </location>
</feature>
<keyword evidence="5" id="KW-1185">Reference proteome</keyword>
<feature type="transmembrane region" description="Helical" evidence="3">
    <location>
        <begin position="7"/>
        <end position="25"/>
    </location>
</feature>
<dbReference type="HOGENOM" id="CLU_077931_1_1_9"/>
<dbReference type="Gene3D" id="1.10.1760.20">
    <property type="match status" value="1"/>
</dbReference>
<keyword evidence="3" id="KW-1133">Transmembrane helix</keyword>
<proteinExistence type="inferred from homology"/>
<feature type="transmembrane region" description="Helical" evidence="3">
    <location>
        <begin position="57"/>
        <end position="80"/>
    </location>
</feature>
<dbReference type="FunCoup" id="B2A4V9">
    <property type="interactions" value="97"/>
</dbReference>
<sequence>MNSNIRDLVVISLFAAVTGVLSYVYVPISPVPVTGQTMGVMLSGALLGPKRGFISQVVYLLLGVVGMPVFAGGMGGVAVLFGATGGYLWAYPFAAFIIGYIVEKGDRYTGITYWLVLVLALLTGGVFMIYTTGVLQLALVTQVPIGVAVLEGAVPFLLGDIVKITASAFVTKSCRTLSL</sequence>
<reference evidence="4 5" key="2">
    <citation type="journal article" date="2011" name="J. Bacteriol.">
        <title>Complete genome sequence of the anaerobic, halophilic alkalithermophile Natranaerobius thermophilus JW/NM-WN-LF.</title>
        <authorList>
            <person name="Zhao B."/>
            <person name="Mesbah N.M."/>
            <person name="Dalin E."/>
            <person name="Goodwin L."/>
            <person name="Nolan M."/>
            <person name="Pitluck S."/>
            <person name="Chertkov O."/>
            <person name="Brettin T.S."/>
            <person name="Han J."/>
            <person name="Larimer F.W."/>
            <person name="Land M.L."/>
            <person name="Hauser L."/>
            <person name="Kyrpides N."/>
            <person name="Wiegel J."/>
        </authorList>
    </citation>
    <scope>NUCLEOTIDE SEQUENCE [LARGE SCALE GENOMIC DNA]</scope>
    <source>
        <strain evidence="5">ATCC BAA-1301 / DSM 18059 / JW/NM-WN-LF</strain>
    </source>
</reference>
<evidence type="ECO:0000313" key="5">
    <source>
        <dbReference type="Proteomes" id="UP000001683"/>
    </source>
</evidence>
<reference evidence="4 5" key="1">
    <citation type="submission" date="2008-04" db="EMBL/GenBank/DDBJ databases">
        <title>Complete sequence of chromosome of Natranaerobius thermophilus JW/NM-WN-LF.</title>
        <authorList>
            <consortium name="US DOE Joint Genome Institute"/>
            <person name="Copeland A."/>
            <person name="Lucas S."/>
            <person name="Lapidus A."/>
            <person name="Glavina del Rio T."/>
            <person name="Dalin E."/>
            <person name="Tice H."/>
            <person name="Bruce D."/>
            <person name="Goodwin L."/>
            <person name="Pitluck S."/>
            <person name="Chertkov O."/>
            <person name="Brettin T."/>
            <person name="Detter J.C."/>
            <person name="Han C."/>
            <person name="Kuske C.R."/>
            <person name="Schmutz J."/>
            <person name="Larimer F."/>
            <person name="Land M."/>
            <person name="Hauser L."/>
            <person name="Kyrpides N."/>
            <person name="Lykidis A."/>
            <person name="Mesbah N.M."/>
            <person name="Wiegel J."/>
        </authorList>
    </citation>
    <scope>NUCLEOTIDE SEQUENCE [LARGE SCALE GENOMIC DNA]</scope>
    <source>
        <strain evidence="5">ATCC BAA-1301 / DSM 18059 / JW/NM-WN-LF</strain>
    </source>
</reference>
<dbReference type="InterPro" id="IPR003784">
    <property type="entry name" value="BioY"/>
</dbReference>
<dbReference type="PANTHER" id="PTHR34295">
    <property type="entry name" value="BIOTIN TRANSPORTER BIOY"/>
    <property type="match status" value="1"/>
</dbReference>
<evidence type="ECO:0000256" key="1">
    <source>
        <dbReference type="ARBA" id="ARBA00010692"/>
    </source>
</evidence>
<dbReference type="STRING" id="457570.Nther_0283"/>
<evidence type="ECO:0000313" key="4">
    <source>
        <dbReference type="EMBL" id="ACB83881.1"/>
    </source>
</evidence>
<keyword evidence="2 3" id="KW-0472">Membrane</keyword>
<evidence type="ECO:0000256" key="2">
    <source>
        <dbReference type="PIRNR" id="PIRNR016661"/>
    </source>
</evidence>
<dbReference type="eggNOG" id="COG1268">
    <property type="taxonomic scope" value="Bacteria"/>
</dbReference>
<gene>
    <name evidence="4" type="ordered locus">Nther_0283</name>
</gene>
<keyword evidence="2" id="KW-0813">Transport</keyword>
<dbReference type="RefSeq" id="WP_012446769.1">
    <property type="nucleotide sequence ID" value="NC_010718.1"/>
</dbReference>
<comment type="similarity">
    <text evidence="1 2">Belongs to the BioY family.</text>
</comment>
<accession>B2A4V9</accession>
<name>B2A4V9_NATTJ</name>
<dbReference type="GO" id="GO:0015225">
    <property type="term" value="F:biotin transmembrane transporter activity"/>
    <property type="evidence" value="ECO:0007669"/>
    <property type="project" value="UniProtKB-UniRule"/>
</dbReference>
<dbReference type="EMBL" id="CP001034">
    <property type="protein sequence ID" value="ACB83881.1"/>
    <property type="molecule type" value="Genomic_DNA"/>
</dbReference>
<organism evidence="4 5">
    <name type="scientific">Natranaerobius thermophilus (strain ATCC BAA-1301 / DSM 18059 / JW/NM-WN-LF)</name>
    <dbReference type="NCBI Taxonomy" id="457570"/>
    <lineage>
        <taxon>Bacteria</taxon>
        <taxon>Bacillati</taxon>
        <taxon>Bacillota</taxon>
        <taxon>Clostridia</taxon>
        <taxon>Natranaerobiales</taxon>
        <taxon>Natranaerobiaceae</taxon>
        <taxon>Natranaerobius</taxon>
    </lineage>
</organism>